<comment type="caution">
    <text evidence="10">The sequence shown here is derived from an EMBL/GenBank/DDBJ whole genome shotgun (WGS) entry which is preliminary data.</text>
</comment>
<comment type="similarity">
    <text evidence="2">Belongs to the ABC-4 integral membrane protein family. LolC/E subfamily.</text>
</comment>
<dbReference type="Pfam" id="PF02687">
    <property type="entry name" value="FtsX"/>
    <property type="match status" value="2"/>
</dbReference>
<dbReference type="InterPro" id="IPR003838">
    <property type="entry name" value="ABC3_permease_C"/>
</dbReference>
<keyword evidence="6 7" id="KW-0472">Membrane</keyword>
<evidence type="ECO:0000256" key="3">
    <source>
        <dbReference type="ARBA" id="ARBA00022475"/>
    </source>
</evidence>
<keyword evidence="4 7" id="KW-0812">Transmembrane</keyword>
<dbReference type="EMBL" id="JBCITM010000008">
    <property type="protein sequence ID" value="MEN1760639.1"/>
    <property type="molecule type" value="Genomic_DNA"/>
</dbReference>
<evidence type="ECO:0000256" key="6">
    <source>
        <dbReference type="ARBA" id="ARBA00023136"/>
    </source>
</evidence>
<accession>A0ABU9VWX9</accession>
<feature type="transmembrane region" description="Helical" evidence="7">
    <location>
        <begin position="315"/>
        <end position="340"/>
    </location>
</feature>
<evidence type="ECO:0000256" key="7">
    <source>
        <dbReference type="SAM" id="Phobius"/>
    </source>
</evidence>
<evidence type="ECO:0000313" key="11">
    <source>
        <dbReference type="Proteomes" id="UP001407405"/>
    </source>
</evidence>
<dbReference type="InterPro" id="IPR025857">
    <property type="entry name" value="MacB_PCD"/>
</dbReference>
<keyword evidence="5 7" id="KW-1133">Transmembrane helix</keyword>
<feature type="transmembrane region" description="Helical" evidence="7">
    <location>
        <begin position="804"/>
        <end position="825"/>
    </location>
</feature>
<gene>
    <name evidence="10" type="ORF">AAIG11_09155</name>
</gene>
<feature type="domain" description="MacB-like periplasmic core" evidence="9">
    <location>
        <begin position="19"/>
        <end position="235"/>
    </location>
</feature>
<feature type="domain" description="MacB-like periplasmic core" evidence="9">
    <location>
        <begin position="489"/>
        <end position="685"/>
    </location>
</feature>
<feature type="transmembrane region" description="Helical" evidence="7">
    <location>
        <begin position="443"/>
        <end position="466"/>
    </location>
</feature>
<dbReference type="Proteomes" id="UP001407405">
    <property type="component" value="Unassembled WGS sequence"/>
</dbReference>
<feature type="transmembrane region" description="Helical" evidence="7">
    <location>
        <begin position="360"/>
        <end position="383"/>
    </location>
</feature>
<sequence length="843" mass="91946">MGIILKYILKNIAEKKFRTFLIVISVTCSAALFFASSAIAGTMTVMYGNQMRMQTGEAALLIRANEQSPSSYFRIAPDGVEGVALTAGEISMGGIYTVPRNGGEGAAAETTQLYLRGFQLEELEVMNPVIFREKAVGRPFAGNHVILSQLFADQHGFQTGDQIQLEISGAQRRLTVWGIARPTGLFRDSPQSETRTAVIPLDYAASLTGTRGSVSTAYVVLTAGADVTTVQELLQSQYPRYDVRPPFSEADLSGMLQMIVVPFFLMTAMVLFISVFIIYSTFKVITVERLPVIGTFRSIGATRKTTDGVLLGESLAYGVLGGILGNLAGIGVLYAMTAILANDPWSGSMDVAMQFGPEHLVRAFFLAVGVAVISSWIPIARVSKIPIKELVLNLVDSHRNPKRWKSLAAVLLLATGVALPRLAPYAMAMPASLLGLAATNTGVVMAVPMLTRIFLLVFGPLYGLLFGNEGLLAVKNLRDNKNILNNITLLTIGITVLLMINTISYSVGVEVLNAYKDWQFDIMVSINGADRSTEQALRAVPGVAATYAAREEWGEVRVTSHDYPMRYLQGIDPVNYRDYIAFRPLDGADGDELMARLSEGRYIIPAGMMQKALELKVGDMLTLEMPTGLRQYEVIGFYDSLMMNGSNAIIHQQYFRSDMNRPYVDTYFVRVDEGADDAAVLAAIHSKFRRRGIWGQTNRMMEEMNTESNNQFFVILKGFSLLAMAIGVFGVFNNYVISFMERRRSLAIMKSVGMSRRQVIKMIFAEAITGGCIAGLTGVVGSILMLLGIPAFMDAAGIPIGVHFVGTFFLAAIIGGILIAVLASISPALKNARMNIVEAIKYE</sequence>
<feature type="transmembrane region" description="Helical" evidence="7">
    <location>
        <begin position="20"/>
        <end position="47"/>
    </location>
</feature>
<evidence type="ECO:0000259" key="8">
    <source>
        <dbReference type="Pfam" id="PF02687"/>
    </source>
</evidence>
<dbReference type="InterPro" id="IPR051447">
    <property type="entry name" value="Lipoprotein-release_system"/>
</dbReference>
<proteinExistence type="inferred from homology"/>
<feature type="domain" description="ABC3 transporter permease C-terminal" evidence="8">
    <location>
        <begin position="719"/>
        <end position="836"/>
    </location>
</feature>
<organism evidence="10 11">
    <name type="scientific">Anoxynatronum sibiricum</name>
    <dbReference type="NCBI Taxonomy" id="210623"/>
    <lineage>
        <taxon>Bacteria</taxon>
        <taxon>Bacillati</taxon>
        <taxon>Bacillota</taxon>
        <taxon>Clostridia</taxon>
        <taxon>Eubacteriales</taxon>
        <taxon>Clostridiaceae</taxon>
        <taxon>Anoxynatronum</taxon>
    </lineage>
</organism>
<keyword evidence="11" id="KW-1185">Reference proteome</keyword>
<dbReference type="Pfam" id="PF12704">
    <property type="entry name" value="MacB_PCD"/>
    <property type="match status" value="2"/>
</dbReference>
<comment type="subcellular location">
    <subcellularLocation>
        <location evidence="1">Cell membrane</location>
        <topology evidence="1">Multi-pass membrane protein</topology>
    </subcellularLocation>
</comment>
<feature type="domain" description="ABC3 transporter permease C-terminal" evidence="8">
    <location>
        <begin position="265"/>
        <end position="387"/>
    </location>
</feature>
<feature type="transmembrane region" description="Helical" evidence="7">
    <location>
        <begin position="255"/>
        <end position="279"/>
    </location>
</feature>
<evidence type="ECO:0000259" key="9">
    <source>
        <dbReference type="Pfam" id="PF12704"/>
    </source>
</evidence>
<dbReference type="PANTHER" id="PTHR30489:SF0">
    <property type="entry name" value="LIPOPROTEIN-RELEASING SYSTEM TRANSMEMBRANE PROTEIN LOLE"/>
    <property type="match status" value="1"/>
</dbReference>
<feature type="transmembrane region" description="Helical" evidence="7">
    <location>
        <begin position="404"/>
        <end position="423"/>
    </location>
</feature>
<evidence type="ECO:0000256" key="1">
    <source>
        <dbReference type="ARBA" id="ARBA00004651"/>
    </source>
</evidence>
<evidence type="ECO:0000256" key="4">
    <source>
        <dbReference type="ARBA" id="ARBA00022692"/>
    </source>
</evidence>
<evidence type="ECO:0000313" key="10">
    <source>
        <dbReference type="EMBL" id="MEN1760639.1"/>
    </source>
</evidence>
<protein>
    <submittedName>
        <fullName evidence="10">FtsX-like permease family protein</fullName>
    </submittedName>
</protein>
<evidence type="ECO:0000256" key="5">
    <source>
        <dbReference type="ARBA" id="ARBA00022989"/>
    </source>
</evidence>
<dbReference type="RefSeq" id="WP_343185962.1">
    <property type="nucleotide sequence ID" value="NZ_JBCITM010000008.1"/>
</dbReference>
<name>A0ABU9VWX9_9CLOT</name>
<dbReference type="PANTHER" id="PTHR30489">
    <property type="entry name" value="LIPOPROTEIN-RELEASING SYSTEM TRANSMEMBRANE PROTEIN LOLE"/>
    <property type="match status" value="1"/>
</dbReference>
<reference evidence="10 11" key="1">
    <citation type="submission" date="2024-04" db="EMBL/GenBank/DDBJ databases">
        <title>Genome sequencing and metabolic network reconstruction of aminoacids and betaine degradation by Anoxynatronum sibiricum.</title>
        <authorList>
            <person name="Detkova E.N."/>
            <person name="Boltjanskaja Y.V."/>
            <person name="Mardanov A.V."/>
            <person name="Kevbrin V."/>
        </authorList>
    </citation>
    <scope>NUCLEOTIDE SEQUENCE [LARGE SCALE GENOMIC DNA]</scope>
    <source>
        <strain evidence="10 11">Z-7981</strain>
    </source>
</reference>
<feature type="transmembrane region" description="Helical" evidence="7">
    <location>
        <begin position="712"/>
        <end position="738"/>
    </location>
</feature>
<feature type="transmembrane region" description="Helical" evidence="7">
    <location>
        <begin position="487"/>
        <end position="507"/>
    </location>
</feature>
<feature type="transmembrane region" description="Helical" evidence="7">
    <location>
        <begin position="759"/>
        <end position="792"/>
    </location>
</feature>
<keyword evidence="3" id="KW-1003">Cell membrane</keyword>
<evidence type="ECO:0000256" key="2">
    <source>
        <dbReference type="ARBA" id="ARBA00005236"/>
    </source>
</evidence>